<evidence type="ECO:0000313" key="2">
    <source>
        <dbReference type="Proteomes" id="UP000262699"/>
    </source>
</evidence>
<name>A0A3D0W9B5_9SPHN</name>
<dbReference type="Proteomes" id="UP000262699">
    <property type="component" value="Unassembled WGS sequence"/>
</dbReference>
<dbReference type="InterPro" id="IPR021333">
    <property type="entry name" value="DUF2946"/>
</dbReference>
<gene>
    <name evidence="1" type="ORF">DEP91_04120</name>
</gene>
<dbReference type="EMBL" id="DOYJ01000119">
    <property type="protein sequence ID" value="HCB75347.1"/>
    <property type="molecule type" value="Genomic_DNA"/>
</dbReference>
<protein>
    <recommendedName>
        <fullName evidence="3">DUF2946 domain-containing protein</fullName>
    </recommendedName>
</protein>
<evidence type="ECO:0000313" key="1">
    <source>
        <dbReference type="EMBL" id="HCB75347.1"/>
    </source>
</evidence>
<dbReference type="AlphaFoldDB" id="A0A3D0W9B5"/>
<evidence type="ECO:0008006" key="3">
    <source>
        <dbReference type="Google" id="ProtNLM"/>
    </source>
</evidence>
<organism evidence="1 2">
    <name type="scientific">Sphingomonas bacterium</name>
    <dbReference type="NCBI Taxonomy" id="1895847"/>
    <lineage>
        <taxon>Bacteria</taxon>
        <taxon>Pseudomonadati</taxon>
        <taxon>Pseudomonadota</taxon>
        <taxon>Alphaproteobacteria</taxon>
        <taxon>Sphingomonadales</taxon>
        <taxon>Sphingomonadaceae</taxon>
        <taxon>Sphingomonas</taxon>
    </lineage>
</organism>
<dbReference type="Pfam" id="PF11162">
    <property type="entry name" value="DUF2946"/>
    <property type="match status" value="1"/>
</dbReference>
<reference evidence="1 2" key="1">
    <citation type="journal article" date="2018" name="Nat. Biotechnol.">
        <title>A standardized bacterial taxonomy based on genome phylogeny substantially revises the tree of life.</title>
        <authorList>
            <person name="Parks D.H."/>
            <person name="Chuvochina M."/>
            <person name="Waite D.W."/>
            <person name="Rinke C."/>
            <person name="Skarshewski A."/>
            <person name="Chaumeil P.A."/>
            <person name="Hugenholtz P."/>
        </authorList>
    </citation>
    <scope>NUCLEOTIDE SEQUENCE [LARGE SCALE GENOMIC DNA]</scope>
    <source>
        <strain evidence="1">UBA9015</strain>
    </source>
</reference>
<proteinExistence type="predicted"/>
<comment type="caution">
    <text evidence="1">The sequence shown here is derived from an EMBL/GenBank/DDBJ whole genome shotgun (WGS) entry which is preliminary data.</text>
</comment>
<accession>A0A3D0W9B5</accession>
<sequence length="123" mass="12555">MIVAAAMLLRVVVPAGFMTTTGADGQLTVMVCSGEGSRAMTIAIPGLAEKSPRPARGEHEKAGTTCAFAGLAAPFLGGADPILLLAALAMVAAALLRTGQQFRPLALHHLRPPLRGPPSFSIA</sequence>